<evidence type="ECO:0000256" key="11">
    <source>
        <dbReference type="SAM" id="MobiDB-lite"/>
    </source>
</evidence>
<feature type="chain" id="PRO_5040540314" description="Dolichyl-diphosphooligosaccharide--protein glycosyltransferase subunit 1" evidence="10">
    <location>
        <begin position="21"/>
        <end position="499"/>
    </location>
</feature>
<feature type="transmembrane region" description="Helical" evidence="10">
    <location>
        <begin position="469"/>
        <end position="492"/>
    </location>
</feature>
<dbReference type="AlphaFoldDB" id="A0A9P4S259"/>
<dbReference type="PANTHER" id="PTHR21049">
    <property type="entry name" value="RIBOPHORIN I"/>
    <property type="match status" value="1"/>
</dbReference>
<keyword evidence="13" id="KW-1185">Reference proteome</keyword>
<evidence type="ECO:0000256" key="10">
    <source>
        <dbReference type="RuleBase" id="RU361143"/>
    </source>
</evidence>
<comment type="caution">
    <text evidence="12">The sequence shown here is derived from an EMBL/GenBank/DDBJ whole genome shotgun (WGS) entry which is preliminary data.</text>
</comment>
<keyword evidence="7 10" id="KW-0256">Endoplasmic reticulum</keyword>
<dbReference type="PANTHER" id="PTHR21049:SF0">
    <property type="entry name" value="DOLICHYL-DIPHOSPHOOLIGOSACCHARIDE--PROTEIN GLYCOSYLTRANSFERASE SUBUNIT 1"/>
    <property type="match status" value="1"/>
</dbReference>
<dbReference type="Proteomes" id="UP000799429">
    <property type="component" value="Unassembled WGS sequence"/>
</dbReference>
<evidence type="ECO:0000256" key="6">
    <source>
        <dbReference type="ARBA" id="ARBA00022729"/>
    </source>
</evidence>
<evidence type="ECO:0000256" key="5">
    <source>
        <dbReference type="ARBA" id="ARBA00022692"/>
    </source>
</evidence>
<dbReference type="GO" id="GO:0018279">
    <property type="term" value="P:protein N-linked glycosylation via asparagine"/>
    <property type="evidence" value="ECO:0007669"/>
    <property type="project" value="TreeGrafter"/>
</dbReference>
<dbReference type="InterPro" id="IPR007676">
    <property type="entry name" value="Ribophorin_I"/>
</dbReference>
<comment type="subunit">
    <text evidence="10">Component of the oligosaccharyltransferase (OST) complex.</text>
</comment>
<evidence type="ECO:0000256" key="4">
    <source>
        <dbReference type="ARBA" id="ARBA00008905"/>
    </source>
</evidence>
<feature type="signal peptide" evidence="10">
    <location>
        <begin position="1"/>
        <end position="20"/>
    </location>
</feature>
<evidence type="ECO:0000313" key="12">
    <source>
        <dbReference type="EMBL" id="KAF2834856.1"/>
    </source>
</evidence>
<accession>A0A9P4S259</accession>
<dbReference type="EMBL" id="MU006114">
    <property type="protein sequence ID" value="KAF2834856.1"/>
    <property type="molecule type" value="Genomic_DNA"/>
</dbReference>
<keyword evidence="9 10" id="KW-0472">Membrane</keyword>
<keyword evidence="6 10" id="KW-0732">Signal</keyword>
<sequence length="499" mass="56559">MRSPTLVLSCLAALTSTVCAAERNSTMPFPAKHFVDVQFTPPEVFEHKNLVRNINLDKEYPREIINAIVENVSQEPQDEYWIPFRANIIDNVGGLEVKDKKDPSKGAFPYEYFGLAPEIKAHTEWFRVKLPTPLAPGSQQTLSISYSILSSLTPVPSTIAQTDKQYVRFEFSPYAPSSYKTHRQKTKVKFPSNDVPDYTILPAPNADNQEDPQRQGSTFTYGPYGEVPALPSVPIHARYEFTKPLIHAERLERDVEVSHWGGNLATEERYWLVNRGAALKNHFSRVSWQMTSYANPATSALKELRIPLKVGAANAYFIDDIGNVSTSNFRADRREANLALRPRYPVFGQWKYKFRVGWDADLSAYLRKLKTGERYILKIPFLEGPSAREGIEYKEVQIRVILPEGATNINFNSPLPIVSNTTSLHRTFLDTKGRSVLTINARNLVDDLRDRELIVTYDYPWTAAFMKPLGIFAAFLSLFAAIYVLSSLDVSIASRKVKR</sequence>
<evidence type="ECO:0000256" key="8">
    <source>
        <dbReference type="ARBA" id="ARBA00022989"/>
    </source>
</evidence>
<evidence type="ECO:0000256" key="7">
    <source>
        <dbReference type="ARBA" id="ARBA00022824"/>
    </source>
</evidence>
<evidence type="ECO:0000256" key="3">
    <source>
        <dbReference type="ARBA" id="ARBA00004922"/>
    </source>
</evidence>
<proteinExistence type="inferred from homology"/>
<gene>
    <name evidence="12" type="ORF">M501DRAFT_999889</name>
</gene>
<comment type="similarity">
    <text evidence="4 10">Belongs to the OST1 family.</text>
</comment>
<evidence type="ECO:0000256" key="1">
    <source>
        <dbReference type="ARBA" id="ARBA00002791"/>
    </source>
</evidence>
<evidence type="ECO:0000256" key="9">
    <source>
        <dbReference type="ARBA" id="ARBA00023136"/>
    </source>
</evidence>
<dbReference type="Pfam" id="PF04597">
    <property type="entry name" value="Ribophorin_I"/>
    <property type="match status" value="1"/>
</dbReference>
<protein>
    <recommendedName>
        <fullName evidence="10">Dolichyl-diphosphooligosaccharide--protein glycosyltransferase subunit 1</fullName>
    </recommendedName>
</protein>
<dbReference type="GO" id="GO:0008250">
    <property type="term" value="C:oligosaccharyltransferase complex"/>
    <property type="evidence" value="ECO:0007669"/>
    <property type="project" value="UniProtKB-UniRule"/>
</dbReference>
<evidence type="ECO:0000256" key="2">
    <source>
        <dbReference type="ARBA" id="ARBA00004115"/>
    </source>
</evidence>
<comment type="pathway">
    <text evidence="3 10">Protein modification; protein glycosylation.</text>
</comment>
<dbReference type="OrthoDB" id="310030at2759"/>
<reference evidence="12" key="1">
    <citation type="journal article" date="2020" name="Stud. Mycol.">
        <title>101 Dothideomycetes genomes: a test case for predicting lifestyles and emergence of pathogens.</title>
        <authorList>
            <person name="Haridas S."/>
            <person name="Albert R."/>
            <person name="Binder M."/>
            <person name="Bloem J."/>
            <person name="Labutti K."/>
            <person name="Salamov A."/>
            <person name="Andreopoulos B."/>
            <person name="Baker S."/>
            <person name="Barry K."/>
            <person name="Bills G."/>
            <person name="Bluhm B."/>
            <person name="Cannon C."/>
            <person name="Castanera R."/>
            <person name="Culley D."/>
            <person name="Daum C."/>
            <person name="Ezra D."/>
            <person name="Gonzalez J."/>
            <person name="Henrissat B."/>
            <person name="Kuo A."/>
            <person name="Liang C."/>
            <person name="Lipzen A."/>
            <person name="Lutzoni F."/>
            <person name="Magnuson J."/>
            <person name="Mondo S."/>
            <person name="Nolan M."/>
            <person name="Ohm R."/>
            <person name="Pangilinan J."/>
            <person name="Park H.-J."/>
            <person name="Ramirez L."/>
            <person name="Alfaro M."/>
            <person name="Sun H."/>
            <person name="Tritt A."/>
            <person name="Yoshinaga Y."/>
            <person name="Zwiers L.-H."/>
            <person name="Turgeon B."/>
            <person name="Goodwin S."/>
            <person name="Spatafora J."/>
            <person name="Crous P."/>
            <person name="Grigoriev I."/>
        </authorList>
    </citation>
    <scope>NUCLEOTIDE SEQUENCE</scope>
    <source>
        <strain evidence="12">CBS 101060</strain>
    </source>
</reference>
<evidence type="ECO:0000313" key="13">
    <source>
        <dbReference type="Proteomes" id="UP000799429"/>
    </source>
</evidence>
<comment type="subcellular location">
    <subcellularLocation>
        <location evidence="2 10">Endoplasmic reticulum membrane</location>
        <topology evidence="2 10">Single-pass type I membrane protein</topology>
    </subcellularLocation>
</comment>
<keyword evidence="8 10" id="KW-1133">Transmembrane helix</keyword>
<name>A0A9P4S259_9PEZI</name>
<keyword evidence="5 10" id="KW-0812">Transmembrane</keyword>
<comment type="function">
    <text evidence="1 10">Subunit of the oligosaccharyl transferase (OST) complex that catalyzes the initial transfer of a defined glycan (Glc(3)Man(9)GlcNAc(2) in eukaryotes) from the lipid carrier dolichol-pyrophosphate to an asparagine residue within an Asn-X-Ser/Thr consensus motif in nascent polypeptide chains, the first step in protein N-glycosylation. N-glycosylation occurs cotranslationally and the complex associates with the Sec61 complex at the channel-forming translocon complex that mediates protein translocation across the endoplasmic reticulum (ER). All subunits are required for a maximal enzyme activity.</text>
</comment>
<organism evidence="12 13">
    <name type="scientific">Patellaria atrata CBS 101060</name>
    <dbReference type="NCBI Taxonomy" id="1346257"/>
    <lineage>
        <taxon>Eukaryota</taxon>
        <taxon>Fungi</taxon>
        <taxon>Dikarya</taxon>
        <taxon>Ascomycota</taxon>
        <taxon>Pezizomycotina</taxon>
        <taxon>Dothideomycetes</taxon>
        <taxon>Dothideomycetes incertae sedis</taxon>
        <taxon>Patellariales</taxon>
        <taxon>Patellariaceae</taxon>
        <taxon>Patellaria</taxon>
    </lineage>
</organism>
<feature type="region of interest" description="Disordered" evidence="11">
    <location>
        <begin position="199"/>
        <end position="220"/>
    </location>
</feature>